<evidence type="ECO:0000256" key="1">
    <source>
        <dbReference type="ARBA" id="ARBA00004127"/>
    </source>
</evidence>
<evidence type="ECO:0000313" key="8">
    <source>
        <dbReference type="EMBL" id="KAI7837408.1"/>
    </source>
</evidence>
<evidence type="ECO:0000256" key="6">
    <source>
        <dbReference type="SAM" id="Phobius"/>
    </source>
</evidence>
<evidence type="ECO:0000313" key="9">
    <source>
        <dbReference type="Proteomes" id="UP001205105"/>
    </source>
</evidence>
<name>A0AAD5H1A1_9CHLO</name>
<reference evidence="8" key="1">
    <citation type="submission" date="2020-11" db="EMBL/GenBank/DDBJ databases">
        <title>Chlorella ohadii genome sequencing and assembly.</title>
        <authorList>
            <person name="Murik O."/>
            <person name="Treves H."/>
            <person name="Kedem I."/>
            <person name="Shotland Y."/>
            <person name="Kaplan A."/>
        </authorList>
    </citation>
    <scope>NUCLEOTIDE SEQUENCE</scope>
    <source>
        <strain evidence="8">1</strain>
    </source>
</reference>
<feature type="transmembrane region" description="Helical" evidence="6">
    <location>
        <begin position="145"/>
        <end position="167"/>
    </location>
</feature>
<feature type="region of interest" description="Disordered" evidence="5">
    <location>
        <begin position="1"/>
        <end position="37"/>
    </location>
</feature>
<evidence type="ECO:0000256" key="3">
    <source>
        <dbReference type="ARBA" id="ARBA00022989"/>
    </source>
</evidence>
<evidence type="ECO:0000256" key="5">
    <source>
        <dbReference type="SAM" id="MobiDB-lite"/>
    </source>
</evidence>
<accession>A0AAD5H1A1</accession>
<gene>
    <name evidence="8" type="ORF">COHA_008775</name>
</gene>
<dbReference type="EMBL" id="JADXDR010000154">
    <property type="protein sequence ID" value="KAI7837408.1"/>
    <property type="molecule type" value="Genomic_DNA"/>
</dbReference>
<comment type="subcellular location">
    <subcellularLocation>
        <location evidence="1">Endomembrane system</location>
        <topology evidence="1">Multi-pass membrane protein</topology>
    </subcellularLocation>
</comment>
<keyword evidence="2 6" id="KW-0812">Transmembrane</keyword>
<evidence type="ECO:0000259" key="7">
    <source>
        <dbReference type="Pfam" id="PF06803"/>
    </source>
</evidence>
<dbReference type="InterPro" id="IPR010652">
    <property type="entry name" value="DUF1232"/>
</dbReference>
<dbReference type="Proteomes" id="UP001205105">
    <property type="component" value="Unassembled WGS sequence"/>
</dbReference>
<organism evidence="8 9">
    <name type="scientific">Chlorella ohadii</name>
    <dbReference type="NCBI Taxonomy" id="2649997"/>
    <lineage>
        <taxon>Eukaryota</taxon>
        <taxon>Viridiplantae</taxon>
        <taxon>Chlorophyta</taxon>
        <taxon>core chlorophytes</taxon>
        <taxon>Trebouxiophyceae</taxon>
        <taxon>Chlorellales</taxon>
        <taxon>Chlorellaceae</taxon>
        <taxon>Chlorella clade</taxon>
        <taxon>Chlorella</taxon>
    </lineage>
</organism>
<keyword evidence="9" id="KW-1185">Reference proteome</keyword>
<feature type="compositionally biased region" description="Basic and acidic residues" evidence="5">
    <location>
        <begin position="1"/>
        <end position="13"/>
    </location>
</feature>
<comment type="caution">
    <text evidence="8">The sequence shown here is derived from an EMBL/GenBank/DDBJ whole genome shotgun (WGS) entry which is preliminary data.</text>
</comment>
<proteinExistence type="predicted"/>
<feature type="transmembrane region" description="Helical" evidence="6">
    <location>
        <begin position="179"/>
        <end position="198"/>
    </location>
</feature>
<evidence type="ECO:0000256" key="4">
    <source>
        <dbReference type="ARBA" id="ARBA00023136"/>
    </source>
</evidence>
<dbReference type="AlphaFoldDB" id="A0AAD5H1A1"/>
<feature type="transmembrane region" description="Helical" evidence="6">
    <location>
        <begin position="99"/>
        <end position="124"/>
    </location>
</feature>
<evidence type="ECO:0000256" key="2">
    <source>
        <dbReference type="ARBA" id="ARBA00022692"/>
    </source>
</evidence>
<sequence length="293" mass="31820">MLDSPQDDRHHDGASWSRAGPGLPRTPSYPSTDPSSITATASTGGGWLAGLKSALHKLKREVKALNYAVQDPRVGFLPRLLALLTIAYLLSPLDLLPDIIPVIGLLDDLIIVPALLMLAVLLIPNDVMADARERAEREPLRLRNNWGMACVFFAMWDALLLALGWWAIKRFGGPGLRHWRWWIEGGAAVVLIAGEAAWSWRRYRQEVLQEAERAAARLARARARARHAAYCAAAAERVWPDVPAAALPPPLPAPAVCMPAVAQEPTAAAAAAGRSKGVDSDLKVALLAEEWEP</sequence>
<keyword evidence="4 6" id="KW-0472">Membrane</keyword>
<dbReference type="Pfam" id="PF06803">
    <property type="entry name" value="DUF1232"/>
    <property type="match status" value="1"/>
</dbReference>
<feature type="transmembrane region" description="Helical" evidence="6">
    <location>
        <begin position="76"/>
        <end position="93"/>
    </location>
</feature>
<dbReference type="GO" id="GO:0012505">
    <property type="term" value="C:endomembrane system"/>
    <property type="evidence" value="ECO:0007669"/>
    <property type="project" value="UniProtKB-SubCell"/>
</dbReference>
<keyword evidence="3 6" id="KW-1133">Transmembrane helix</keyword>
<feature type="domain" description="DUF1232" evidence="7">
    <location>
        <begin position="79"/>
        <end position="113"/>
    </location>
</feature>
<feature type="compositionally biased region" description="Polar residues" evidence="5">
    <location>
        <begin position="28"/>
        <end position="37"/>
    </location>
</feature>
<protein>
    <recommendedName>
        <fullName evidence="7">DUF1232 domain-containing protein</fullName>
    </recommendedName>
</protein>